<accession>A0ABU6Y866</accession>
<keyword evidence="2" id="KW-1185">Reference proteome</keyword>
<evidence type="ECO:0000313" key="2">
    <source>
        <dbReference type="Proteomes" id="UP001341840"/>
    </source>
</evidence>
<dbReference type="EMBL" id="JASCZI010241704">
    <property type="protein sequence ID" value="MED6205378.1"/>
    <property type="molecule type" value="Genomic_DNA"/>
</dbReference>
<protein>
    <submittedName>
        <fullName evidence="1">Uncharacterized protein</fullName>
    </submittedName>
</protein>
<sequence length="80" mass="8987">MLSPRPTALVPVITVVNLIPGIRIDYAASKDGSHQKMSCHKSLQPVQKKYRVWDSGRSPNELMQGMILVVREIWVAIVCE</sequence>
<comment type="caution">
    <text evidence="1">The sequence shown here is derived from an EMBL/GenBank/DDBJ whole genome shotgun (WGS) entry which is preliminary data.</text>
</comment>
<dbReference type="Proteomes" id="UP001341840">
    <property type="component" value="Unassembled WGS sequence"/>
</dbReference>
<gene>
    <name evidence="1" type="ORF">PIB30_016964</name>
</gene>
<proteinExistence type="predicted"/>
<reference evidence="1 2" key="1">
    <citation type="journal article" date="2023" name="Plants (Basel)">
        <title>Bridging the Gap: Combining Genomics and Transcriptomics Approaches to Understand Stylosanthes scabra, an Orphan Legume from the Brazilian Caatinga.</title>
        <authorList>
            <person name="Ferreira-Neto J.R.C."/>
            <person name="da Silva M.D."/>
            <person name="Binneck E."/>
            <person name="de Melo N.F."/>
            <person name="da Silva R.H."/>
            <person name="de Melo A.L.T.M."/>
            <person name="Pandolfi V."/>
            <person name="Bustamante F.O."/>
            <person name="Brasileiro-Vidal A.C."/>
            <person name="Benko-Iseppon A.M."/>
        </authorList>
    </citation>
    <scope>NUCLEOTIDE SEQUENCE [LARGE SCALE GENOMIC DNA]</scope>
    <source>
        <tissue evidence="1">Leaves</tissue>
    </source>
</reference>
<evidence type="ECO:0000313" key="1">
    <source>
        <dbReference type="EMBL" id="MED6205378.1"/>
    </source>
</evidence>
<organism evidence="1 2">
    <name type="scientific">Stylosanthes scabra</name>
    <dbReference type="NCBI Taxonomy" id="79078"/>
    <lineage>
        <taxon>Eukaryota</taxon>
        <taxon>Viridiplantae</taxon>
        <taxon>Streptophyta</taxon>
        <taxon>Embryophyta</taxon>
        <taxon>Tracheophyta</taxon>
        <taxon>Spermatophyta</taxon>
        <taxon>Magnoliopsida</taxon>
        <taxon>eudicotyledons</taxon>
        <taxon>Gunneridae</taxon>
        <taxon>Pentapetalae</taxon>
        <taxon>rosids</taxon>
        <taxon>fabids</taxon>
        <taxon>Fabales</taxon>
        <taxon>Fabaceae</taxon>
        <taxon>Papilionoideae</taxon>
        <taxon>50 kb inversion clade</taxon>
        <taxon>dalbergioids sensu lato</taxon>
        <taxon>Dalbergieae</taxon>
        <taxon>Pterocarpus clade</taxon>
        <taxon>Stylosanthes</taxon>
    </lineage>
</organism>
<name>A0ABU6Y866_9FABA</name>